<dbReference type="GO" id="GO:0006284">
    <property type="term" value="P:base-excision repair"/>
    <property type="evidence" value="ECO:0007669"/>
    <property type="project" value="InterPro"/>
</dbReference>
<dbReference type="InterPro" id="IPR011257">
    <property type="entry name" value="DNA_glycosylase"/>
</dbReference>
<evidence type="ECO:0000313" key="7">
    <source>
        <dbReference type="Proteomes" id="UP000582487"/>
    </source>
</evidence>
<organism evidence="6 7">
    <name type="scientific">Mobiluncus mulieris</name>
    <dbReference type="NCBI Taxonomy" id="2052"/>
    <lineage>
        <taxon>Bacteria</taxon>
        <taxon>Bacillati</taxon>
        <taxon>Actinomycetota</taxon>
        <taxon>Actinomycetes</taxon>
        <taxon>Actinomycetales</taxon>
        <taxon>Actinomycetaceae</taxon>
        <taxon>Mobiluncus</taxon>
    </lineage>
</organism>
<dbReference type="GO" id="GO:0051539">
    <property type="term" value="F:4 iron, 4 sulfur cluster binding"/>
    <property type="evidence" value="ECO:0007669"/>
    <property type="project" value="UniProtKB-KW"/>
</dbReference>
<keyword evidence="3" id="KW-0408">Iron</keyword>
<dbReference type="SUPFAM" id="SSF48150">
    <property type="entry name" value="DNA-glycosylase"/>
    <property type="match status" value="1"/>
</dbReference>
<keyword evidence="2" id="KW-0479">Metal-binding</keyword>
<dbReference type="PIRSF" id="PIRSF001435">
    <property type="entry name" value="Nth"/>
    <property type="match status" value="1"/>
</dbReference>
<dbReference type="PANTHER" id="PTHR10359">
    <property type="entry name" value="A/G-SPECIFIC ADENINE GLYCOSYLASE/ENDONUCLEASE III"/>
    <property type="match status" value="1"/>
</dbReference>
<evidence type="ECO:0000256" key="2">
    <source>
        <dbReference type="ARBA" id="ARBA00022723"/>
    </source>
</evidence>
<evidence type="ECO:0000256" key="3">
    <source>
        <dbReference type="ARBA" id="ARBA00023004"/>
    </source>
</evidence>
<proteinExistence type="predicted"/>
<gene>
    <name evidence="6" type="ORF">HHJ74_03020</name>
</gene>
<dbReference type="PANTHER" id="PTHR10359:SF19">
    <property type="entry name" value="DNA REPAIR GLYCOSYLASE MJ1434-RELATED"/>
    <property type="match status" value="1"/>
</dbReference>
<name>A0A848RBM1_9ACTO</name>
<dbReference type="AlphaFoldDB" id="A0A848RBM1"/>
<evidence type="ECO:0000259" key="5">
    <source>
        <dbReference type="SMART" id="SM00478"/>
    </source>
</evidence>
<dbReference type="GO" id="GO:0046872">
    <property type="term" value="F:metal ion binding"/>
    <property type="evidence" value="ECO:0007669"/>
    <property type="project" value="UniProtKB-KW"/>
</dbReference>
<dbReference type="Pfam" id="PF00730">
    <property type="entry name" value="HhH-GPD"/>
    <property type="match status" value="1"/>
</dbReference>
<keyword evidence="4" id="KW-0411">Iron-sulfur</keyword>
<evidence type="ECO:0000256" key="4">
    <source>
        <dbReference type="ARBA" id="ARBA00023014"/>
    </source>
</evidence>
<dbReference type="SMART" id="SM00478">
    <property type="entry name" value="ENDO3c"/>
    <property type="match status" value="1"/>
</dbReference>
<dbReference type="RefSeq" id="WP_169764796.1">
    <property type="nucleotide sequence ID" value="NZ_JABCUT010000004.1"/>
</dbReference>
<protein>
    <submittedName>
        <fullName evidence="6">Deoxyribonuclease</fullName>
    </submittedName>
</protein>
<reference evidence="6 7" key="1">
    <citation type="submission" date="2020-04" db="EMBL/GenBank/DDBJ databases">
        <title>Antimicrobial susceptibility and clonality of vaginal-derived multi-drug resistant Mobiluncus isolates in China.</title>
        <authorList>
            <person name="Zhang X."/>
        </authorList>
    </citation>
    <scope>NUCLEOTIDE SEQUENCE [LARGE SCALE GENOMIC DNA]</scope>
    <source>
        <strain evidence="6 7">7</strain>
    </source>
</reference>
<dbReference type="EMBL" id="JABCUV010000002">
    <property type="protein sequence ID" value="NMW92689.1"/>
    <property type="molecule type" value="Genomic_DNA"/>
</dbReference>
<sequence length="227" mass="25142">MTASKSAKSQTPLSFRELFELLTAQVEAGTWWPGETRFEIALGAVLTQNTAWTNVERALGNLRDAGLLHPQGILAVDEARLGELIHPCGYWRTKAAYVKTLTAWFATHDSPAQELPTDDLREELLALRGIGAETADDLLLYVYERPVFIYDLYARRLLAVAGFGDFQTYERARTALDSRVATCDFSVTELATFHGLIVDAGKIARSLGGWNQAWALLRAYKFPASAS</sequence>
<dbReference type="GO" id="GO:0003824">
    <property type="term" value="F:catalytic activity"/>
    <property type="evidence" value="ECO:0007669"/>
    <property type="project" value="InterPro"/>
</dbReference>
<dbReference type="Proteomes" id="UP000582487">
    <property type="component" value="Unassembled WGS sequence"/>
</dbReference>
<accession>A0A848RBM1</accession>
<evidence type="ECO:0000256" key="1">
    <source>
        <dbReference type="ARBA" id="ARBA00022485"/>
    </source>
</evidence>
<feature type="domain" description="HhH-GPD" evidence="5">
    <location>
        <begin position="46"/>
        <end position="203"/>
    </location>
</feature>
<comment type="caution">
    <text evidence="6">The sequence shown here is derived from an EMBL/GenBank/DDBJ whole genome shotgun (WGS) entry which is preliminary data.</text>
</comment>
<dbReference type="CDD" id="cd00056">
    <property type="entry name" value="ENDO3c"/>
    <property type="match status" value="1"/>
</dbReference>
<dbReference type="Gene3D" id="1.10.340.30">
    <property type="entry name" value="Hypothetical protein, domain 2"/>
    <property type="match status" value="1"/>
</dbReference>
<keyword evidence="1" id="KW-0004">4Fe-4S</keyword>
<evidence type="ECO:0000313" key="6">
    <source>
        <dbReference type="EMBL" id="NMW92689.1"/>
    </source>
</evidence>
<dbReference type="InterPro" id="IPR003265">
    <property type="entry name" value="HhH-GPD_domain"/>
</dbReference>